<organism evidence="4 5">
    <name type="scientific">Rhizorhabdus dicambivorans</name>
    <dbReference type="NCBI Taxonomy" id="1850238"/>
    <lineage>
        <taxon>Bacteria</taxon>
        <taxon>Pseudomonadati</taxon>
        <taxon>Pseudomonadota</taxon>
        <taxon>Alphaproteobacteria</taxon>
        <taxon>Sphingomonadales</taxon>
        <taxon>Sphingomonadaceae</taxon>
        <taxon>Rhizorhabdus</taxon>
    </lineage>
</organism>
<dbReference type="InterPro" id="IPR002645">
    <property type="entry name" value="STAS_dom"/>
</dbReference>
<comment type="caution">
    <text evidence="4">The sequence shown here is derived from an EMBL/GenBank/DDBJ whole genome shotgun (WGS) entry which is preliminary data.</text>
</comment>
<dbReference type="EMBL" id="NWUF01000013">
    <property type="protein sequence ID" value="PCE41586.1"/>
    <property type="molecule type" value="Genomic_DNA"/>
</dbReference>
<dbReference type="NCBIfam" id="TIGR00377">
    <property type="entry name" value="ant_ant_sig"/>
    <property type="match status" value="1"/>
</dbReference>
<evidence type="ECO:0000256" key="1">
    <source>
        <dbReference type="ARBA" id="ARBA00009013"/>
    </source>
</evidence>
<dbReference type="Pfam" id="PF01740">
    <property type="entry name" value="STAS"/>
    <property type="match status" value="1"/>
</dbReference>
<name>A0A2A4FV78_9SPHN</name>
<evidence type="ECO:0000313" key="5">
    <source>
        <dbReference type="Proteomes" id="UP000218934"/>
    </source>
</evidence>
<evidence type="ECO:0000259" key="3">
    <source>
        <dbReference type="PROSITE" id="PS50801"/>
    </source>
</evidence>
<dbReference type="InterPro" id="IPR036513">
    <property type="entry name" value="STAS_dom_sf"/>
</dbReference>
<protein>
    <recommendedName>
        <fullName evidence="2">Anti-sigma factor antagonist</fullName>
    </recommendedName>
</protein>
<dbReference type="Gene3D" id="3.30.750.24">
    <property type="entry name" value="STAS domain"/>
    <property type="match status" value="1"/>
</dbReference>
<comment type="similarity">
    <text evidence="1 2">Belongs to the anti-sigma-factor antagonist family.</text>
</comment>
<dbReference type="PANTHER" id="PTHR33495">
    <property type="entry name" value="ANTI-SIGMA FACTOR ANTAGONIST TM_1081-RELATED-RELATED"/>
    <property type="match status" value="1"/>
</dbReference>
<dbReference type="GO" id="GO:0043856">
    <property type="term" value="F:anti-sigma factor antagonist activity"/>
    <property type="evidence" value="ECO:0007669"/>
    <property type="project" value="InterPro"/>
</dbReference>
<dbReference type="PROSITE" id="PS50801">
    <property type="entry name" value="STAS"/>
    <property type="match status" value="1"/>
</dbReference>
<gene>
    <name evidence="4" type="ORF">COO09_13770</name>
</gene>
<dbReference type="CDD" id="cd07043">
    <property type="entry name" value="STAS_anti-anti-sigma_factors"/>
    <property type="match status" value="1"/>
</dbReference>
<dbReference type="RefSeq" id="WP_066964226.1">
    <property type="nucleotide sequence ID" value="NZ_CP023449.1"/>
</dbReference>
<dbReference type="PANTHER" id="PTHR33495:SF13">
    <property type="entry name" value="ANTI-SIGMA-F FACTOR ANTAGONIST RSFB"/>
    <property type="match status" value="1"/>
</dbReference>
<dbReference type="InterPro" id="IPR003658">
    <property type="entry name" value="Anti-sigma_ant"/>
</dbReference>
<dbReference type="AlphaFoldDB" id="A0A2A4FV78"/>
<reference evidence="4 5" key="1">
    <citation type="submission" date="2017-09" db="EMBL/GenBank/DDBJ databases">
        <title>The Catabolism of 3,6-Dichlorosalicylic acid is Initiated by the Cytochrome P450 Monooxygenase DsmABC in Rhizorhabdus dicambivorans Ndbn-20.</title>
        <authorList>
            <person name="Na L."/>
        </authorList>
    </citation>
    <scope>NUCLEOTIDE SEQUENCE [LARGE SCALE GENOMIC DNA]</scope>
    <source>
        <strain evidence="4 5">Ndbn-20m</strain>
    </source>
</reference>
<sequence length="112" mass="11635">MIWSEEARDGAVVASPKGKIDESTAQGFGANLEGAVTRAADASARLVLDCSGIDYMSSRGLRALTLAKRKADGAGVRILLAAPNAIVREILAISRYDKLFGVTETVDAALAG</sequence>
<evidence type="ECO:0000256" key="2">
    <source>
        <dbReference type="RuleBase" id="RU003749"/>
    </source>
</evidence>
<feature type="domain" description="STAS" evidence="3">
    <location>
        <begin position="1"/>
        <end position="112"/>
    </location>
</feature>
<dbReference type="SUPFAM" id="SSF52091">
    <property type="entry name" value="SpoIIaa-like"/>
    <property type="match status" value="1"/>
</dbReference>
<dbReference type="Proteomes" id="UP000218934">
    <property type="component" value="Unassembled WGS sequence"/>
</dbReference>
<keyword evidence="5" id="KW-1185">Reference proteome</keyword>
<proteinExistence type="inferred from homology"/>
<dbReference type="OrthoDB" id="280847at2"/>
<accession>A0A2A4FV78</accession>
<evidence type="ECO:0000313" key="4">
    <source>
        <dbReference type="EMBL" id="PCE41586.1"/>
    </source>
</evidence>
<dbReference type="KEGG" id="rdi:CMV14_08840"/>